<accession>A0A2P2FYS7</accession>
<dbReference type="EMBL" id="JFBM01000005">
    <property type="protein sequence ID" value="KFU81878.1"/>
    <property type="molecule type" value="Genomic_DNA"/>
</dbReference>
<reference evidence="1 2" key="1">
    <citation type="journal article" date="2014" name="Genome Announc.">
        <title>Draft Genome Sequence of Amycolatopsis lurida NRRL 2430, Producer of the Glycopeptide Family Antibiotic Ristocetin.</title>
        <authorList>
            <person name="Kwun M.J."/>
            <person name="Hong H.J."/>
        </authorList>
    </citation>
    <scope>NUCLEOTIDE SEQUENCE [LARGE SCALE GENOMIC DNA]</scope>
    <source>
        <strain evidence="1 2">NRRL 2430</strain>
    </source>
</reference>
<comment type="caution">
    <text evidence="1">The sequence shown here is derived from an EMBL/GenBank/DDBJ whole genome shotgun (WGS) entry which is preliminary data.</text>
</comment>
<evidence type="ECO:0000313" key="1">
    <source>
        <dbReference type="EMBL" id="KFU81878.1"/>
    </source>
</evidence>
<evidence type="ECO:0000313" key="2">
    <source>
        <dbReference type="Proteomes" id="UP000256220"/>
    </source>
</evidence>
<keyword evidence="2" id="KW-1185">Reference proteome</keyword>
<protein>
    <submittedName>
        <fullName evidence="1">Uncharacterized protein</fullName>
    </submittedName>
</protein>
<organism evidence="1 2">
    <name type="scientific">Amycolatopsis lurida NRRL 2430</name>
    <dbReference type="NCBI Taxonomy" id="1460371"/>
    <lineage>
        <taxon>Bacteria</taxon>
        <taxon>Bacillati</taxon>
        <taxon>Actinomycetota</taxon>
        <taxon>Actinomycetes</taxon>
        <taxon>Pseudonocardiales</taxon>
        <taxon>Pseudonocardiaceae</taxon>
        <taxon>Amycolatopsis</taxon>
    </lineage>
</organism>
<dbReference type="Proteomes" id="UP000256220">
    <property type="component" value="Unassembled WGS sequence"/>
</dbReference>
<name>A0A2P2FYS7_AMYLU</name>
<proteinExistence type="predicted"/>
<dbReference type="AlphaFoldDB" id="A0A2P2FYS7"/>
<sequence>MAPATYGYIWSDWLYGARKDAFMVDVYDACAAIDREPDVEAKREKMAALGKVIKGSERDWVLGIRDFLSFEQDRMVHGLAPLTILGLGDDFAVLAVIDGAYRHGAFRGLCRTPGGAEWIGVLGEVCAAMVHQGFKWLRSASVDEWELPALGEAWCKGVVMWGLASVYLAVDAAGDDADNDEALYRIHTVVAAHHMAGTVWTTYRGPHPHQWWDRAVRGKAPTEYAIRQFAAWRCWPLELTDLLVRSAQHVNTWVNPHAPSAHQARMRGLALGAHTPRLNIRLNHVVDELAELAGDMTPQEITEVRSRVGSWLSTHTSVWRGRGDTSDRVVEISLLGAMLGVLRETRPHITPELVDRLTQWSRARTEHLRPEEQRTILDEVAATAQIRGRLPGVPLGSDGVGPRRYTDGVWGLASLGVVYARHGGREVPEDMRELTVRLFHAMTEHRRIPGVDVGKNHVGSDCMVCVGDQLFKGLVDNRPSTGVLTVTIWGALTYCNLGLGAGGDDVDLATR</sequence>
<gene>
    <name evidence="1" type="ORF">BB31_08505</name>
</gene>